<keyword evidence="5" id="KW-1185">Reference proteome</keyword>
<feature type="coiled-coil region" evidence="1">
    <location>
        <begin position="83"/>
        <end position="117"/>
    </location>
</feature>
<dbReference type="Proteomes" id="UP000603708">
    <property type="component" value="Unassembled WGS sequence"/>
</dbReference>
<proteinExistence type="predicted"/>
<dbReference type="PANTHER" id="PTHR35585">
    <property type="entry name" value="HHE DOMAIN PROTEIN (AFU_ORTHOLOGUE AFUA_4G00730)"/>
    <property type="match status" value="1"/>
</dbReference>
<feature type="compositionally biased region" description="Basic and acidic residues" evidence="2">
    <location>
        <begin position="135"/>
        <end position="156"/>
    </location>
</feature>
<dbReference type="RefSeq" id="WP_189937113.1">
    <property type="nucleotide sequence ID" value="NZ_BNCD01000022.1"/>
</dbReference>
<evidence type="ECO:0000256" key="2">
    <source>
        <dbReference type="SAM" id="MobiDB-lite"/>
    </source>
</evidence>
<organism evidence="4 5">
    <name type="scientific">Streptomyces sulfonofaciens</name>
    <dbReference type="NCBI Taxonomy" id="68272"/>
    <lineage>
        <taxon>Bacteria</taxon>
        <taxon>Bacillati</taxon>
        <taxon>Actinomycetota</taxon>
        <taxon>Actinomycetes</taxon>
        <taxon>Kitasatosporales</taxon>
        <taxon>Streptomycetaceae</taxon>
        <taxon>Streptomyces</taxon>
    </lineage>
</organism>
<protein>
    <submittedName>
        <fullName evidence="4">Hemerythrin</fullName>
    </submittedName>
</protein>
<dbReference type="Gene3D" id="1.20.120.520">
    <property type="entry name" value="nmb1532 protein domain like"/>
    <property type="match status" value="1"/>
</dbReference>
<evidence type="ECO:0000259" key="3">
    <source>
        <dbReference type="Pfam" id="PF01814"/>
    </source>
</evidence>
<gene>
    <name evidence="4" type="ORF">GCM10018793_58090</name>
</gene>
<name>A0A919GKA3_9ACTN</name>
<sequence length="194" mass="21531">MDKAQEERAQAEQLPSGDVVAILLQQHARIRDLFGQVRAAHGQERKARFDELRALLAVHETAEEMIIRPVAKDTAGEAEADARNHEEDEANRVLARLERMDLESPEFERELAEFERSVGDHAEHEEAEEFPAVRGGRDEDQLRRMGGRLEKAERAAPTHPHPTTAGSPAAQWMAGPFASMVDRARDALGGTAKG</sequence>
<dbReference type="PANTHER" id="PTHR35585:SF1">
    <property type="entry name" value="HHE DOMAIN PROTEIN (AFU_ORTHOLOGUE AFUA_4G00730)"/>
    <property type="match status" value="1"/>
</dbReference>
<reference evidence="4" key="1">
    <citation type="journal article" date="2014" name="Int. J. Syst. Evol. Microbiol.">
        <title>Complete genome sequence of Corynebacterium casei LMG S-19264T (=DSM 44701T), isolated from a smear-ripened cheese.</title>
        <authorList>
            <consortium name="US DOE Joint Genome Institute (JGI-PGF)"/>
            <person name="Walter F."/>
            <person name="Albersmeier A."/>
            <person name="Kalinowski J."/>
            <person name="Ruckert C."/>
        </authorList>
    </citation>
    <scope>NUCLEOTIDE SEQUENCE</scope>
    <source>
        <strain evidence="4">JCM 5069</strain>
    </source>
</reference>
<keyword evidence="1" id="KW-0175">Coiled coil</keyword>
<accession>A0A919GKA3</accession>
<dbReference type="Pfam" id="PF01814">
    <property type="entry name" value="Hemerythrin"/>
    <property type="match status" value="1"/>
</dbReference>
<dbReference type="EMBL" id="BNCD01000022">
    <property type="protein sequence ID" value="GHH86390.1"/>
    <property type="molecule type" value="Genomic_DNA"/>
</dbReference>
<feature type="region of interest" description="Disordered" evidence="2">
    <location>
        <begin position="117"/>
        <end position="171"/>
    </location>
</feature>
<evidence type="ECO:0000313" key="4">
    <source>
        <dbReference type="EMBL" id="GHH86390.1"/>
    </source>
</evidence>
<evidence type="ECO:0000256" key="1">
    <source>
        <dbReference type="SAM" id="Coils"/>
    </source>
</evidence>
<reference evidence="4" key="2">
    <citation type="submission" date="2020-09" db="EMBL/GenBank/DDBJ databases">
        <authorList>
            <person name="Sun Q."/>
            <person name="Ohkuma M."/>
        </authorList>
    </citation>
    <scope>NUCLEOTIDE SEQUENCE</scope>
    <source>
        <strain evidence="4">JCM 5069</strain>
    </source>
</reference>
<dbReference type="AlphaFoldDB" id="A0A919GKA3"/>
<dbReference type="InterPro" id="IPR012312">
    <property type="entry name" value="Hemerythrin-like"/>
</dbReference>
<feature type="domain" description="Hemerythrin-like" evidence="3">
    <location>
        <begin position="19"/>
        <end position="132"/>
    </location>
</feature>
<comment type="caution">
    <text evidence="4">The sequence shown here is derived from an EMBL/GenBank/DDBJ whole genome shotgun (WGS) entry which is preliminary data.</text>
</comment>
<evidence type="ECO:0000313" key="5">
    <source>
        <dbReference type="Proteomes" id="UP000603708"/>
    </source>
</evidence>